<dbReference type="PANTHER" id="PTHR31084">
    <property type="entry name" value="ALPHA-L-FUCOSIDASE 2"/>
    <property type="match status" value="1"/>
</dbReference>
<dbReference type="InterPro" id="IPR049053">
    <property type="entry name" value="AFCA-like_C"/>
</dbReference>
<reference evidence="3 4" key="1">
    <citation type="submission" date="2019-04" db="EMBL/GenBank/DDBJ databases">
        <authorList>
            <person name="Van Vliet M D."/>
        </authorList>
    </citation>
    <scope>NUCLEOTIDE SEQUENCE [LARGE SCALE GENOMIC DNA]</scope>
    <source>
        <strain evidence="3 4">F21</strain>
    </source>
</reference>
<dbReference type="Pfam" id="PF21307">
    <property type="entry name" value="Glyco_hydro_95_C"/>
    <property type="match status" value="1"/>
</dbReference>
<dbReference type="AlphaFoldDB" id="A0A6C2URJ1"/>
<dbReference type="PANTHER" id="PTHR31084:SF0">
    <property type="entry name" value="ALPHA-L-FUCOSIDASE 2"/>
    <property type="match status" value="1"/>
</dbReference>
<dbReference type="SUPFAM" id="SSF48208">
    <property type="entry name" value="Six-hairpin glycosidases"/>
    <property type="match status" value="1"/>
</dbReference>
<dbReference type="InterPro" id="IPR054363">
    <property type="entry name" value="GH95_cat"/>
</dbReference>
<proteinExistence type="predicted"/>
<evidence type="ECO:0000259" key="1">
    <source>
        <dbReference type="Pfam" id="PF21307"/>
    </source>
</evidence>
<dbReference type="Gene3D" id="2.60.40.1180">
    <property type="entry name" value="Golgi alpha-mannosidase II"/>
    <property type="match status" value="1"/>
</dbReference>
<evidence type="ECO:0008006" key="5">
    <source>
        <dbReference type="Google" id="ProtNLM"/>
    </source>
</evidence>
<accession>A0A6C2URJ1</accession>
<dbReference type="GO" id="GO:0005975">
    <property type="term" value="P:carbohydrate metabolic process"/>
    <property type="evidence" value="ECO:0007669"/>
    <property type="project" value="InterPro"/>
</dbReference>
<sequence length="147" mass="16245">MAHSGGATGWSRAWIINFWARFNEGDKAHENIEIALRHNSSDNLFNVNPPFQIDGNFGHSAAIAEMLLQSHSGEVHLLPALPSVWPNGHARGLCARDGFEVDMTWDDGKLATCSILSKLGNPCTVRYGAQVQTFETKPNSRIQVQFK</sequence>
<feature type="domain" description="Glycosyl hydrolase family 95 catalytic" evidence="2">
    <location>
        <begin position="5"/>
        <end position="67"/>
    </location>
</feature>
<gene>
    <name evidence="3" type="ORF">SCARR_05049</name>
</gene>
<keyword evidence="4" id="KW-1185">Reference proteome</keyword>
<dbReference type="RefSeq" id="WP_136064912.1">
    <property type="nucleotide sequence ID" value="NZ_CAAHFH010000003.1"/>
</dbReference>
<dbReference type="Pfam" id="PF22124">
    <property type="entry name" value="Glyco_hydro_95_cat"/>
    <property type="match status" value="1"/>
</dbReference>
<dbReference type="InterPro" id="IPR013780">
    <property type="entry name" value="Glyco_hydro_b"/>
</dbReference>
<name>A0A6C2URJ1_9BACT</name>
<evidence type="ECO:0000313" key="4">
    <source>
        <dbReference type="Proteomes" id="UP000346198"/>
    </source>
</evidence>
<feature type="domain" description="Alpha fucosidase A-like C-terminal" evidence="1">
    <location>
        <begin position="69"/>
        <end position="140"/>
    </location>
</feature>
<dbReference type="EMBL" id="CAAHFH010000003">
    <property type="protein sequence ID" value="VGO22950.1"/>
    <property type="molecule type" value="Genomic_DNA"/>
</dbReference>
<evidence type="ECO:0000313" key="3">
    <source>
        <dbReference type="EMBL" id="VGO22950.1"/>
    </source>
</evidence>
<dbReference type="GO" id="GO:0004560">
    <property type="term" value="F:alpha-L-fucosidase activity"/>
    <property type="evidence" value="ECO:0007669"/>
    <property type="project" value="TreeGrafter"/>
</dbReference>
<dbReference type="InterPro" id="IPR008928">
    <property type="entry name" value="6-hairpin_glycosidase_sf"/>
</dbReference>
<organism evidence="3 4">
    <name type="scientific">Pontiella sulfatireligans</name>
    <dbReference type="NCBI Taxonomy" id="2750658"/>
    <lineage>
        <taxon>Bacteria</taxon>
        <taxon>Pseudomonadati</taxon>
        <taxon>Kiritimatiellota</taxon>
        <taxon>Kiritimatiellia</taxon>
        <taxon>Kiritimatiellales</taxon>
        <taxon>Pontiellaceae</taxon>
        <taxon>Pontiella</taxon>
    </lineage>
</organism>
<dbReference type="Proteomes" id="UP000346198">
    <property type="component" value="Unassembled WGS sequence"/>
</dbReference>
<evidence type="ECO:0000259" key="2">
    <source>
        <dbReference type="Pfam" id="PF22124"/>
    </source>
</evidence>
<protein>
    <recommendedName>
        <fullName evidence="5">Glycosyl hydrolase family 95 N-terminal domain-containing protein</fullName>
    </recommendedName>
</protein>